<dbReference type="OrthoDB" id="1684102at2759"/>
<feature type="transmembrane region" description="Helical" evidence="7">
    <location>
        <begin position="213"/>
        <end position="234"/>
    </location>
</feature>
<evidence type="ECO:0000256" key="7">
    <source>
        <dbReference type="SAM" id="Phobius"/>
    </source>
</evidence>
<feature type="domain" description="Amino acid transporter transmembrane" evidence="8">
    <location>
        <begin position="183"/>
        <end position="565"/>
    </location>
</feature>
<comment type="caution">
    <text evidence="9">The sequence shown here is derived from an EMBL/GenBank/DDBJ whole genome shotgun (WGS) entry which is preliminary data.</text>
</comment>
<sequence>MADARGLDNPREDDVKVISRHLDPQFTGAPAGVVDGGAGSTADDDDNRQSSLKLLGGDVHRDLYRIEARSKRAGLDQRAATFAHPPRLETDNDIDVDVPIRNEPGAFRRQFIWRNERAFLNGFAPSSFVKYLELYGSFAGEDLNESEEETDAESGGMPGREVDPERRPLLAGRKSTPAPGDASDLKTFFTLLKAFIGTGIVFLPKAFRNGGIFFSPIALLTISIMASISFHLLLECRRRYGGGYGDIGESIGGGHLRTIIRVSVVTTQLGFVCAGIAFTAENMRSFVEGVAASHITPSIYTIVALQLVILVPLALIRKISRLGLVALVADVFIFFAIGYIYYYDISTISGRGFEPTVTLFDTNTYTMTIGSDIFMFEGIGLILPIQSSMAQPDHFDRILYSVMAIITFLFASVGILSYGAFGTQTMINVMDNFPQSDVLVNFVRLSFSLAVLVGTPVQLFPALRIMEEKIFDRASGRRSRLTKWKKNIFRTGIVFLCGLIAALGAQNLDQFVALVGSILCVPLILFYPAYLHWKGIARSQWAKGADILIFIMGVVCMIYTTMVTLSVQFR</sequence>
<comment type="similarity">
    <text evidence="2">Belongs to the amino acid/polyamine transporter 2 family.</text>
</comment>
<feature type="transmembrane region" description="Helical" evidence="7">
    <location>
        <begin position="363"/>
        <end position="386"/>
    </location>
</feature>
<evidence type="ECO:0000256" key="5">
    <source>
        <dbReference type="ARBA" id="ARBA00023136"/>
    </source>
</evidence>
<dbReference type="EMBL" id="JAPQKR010000015">
    <property type="protein sequence ID" value="KAJ5195509.1"/>
    <property type="molecule type" value="Genomic_DNA"/>
</dbReference>
<feature type="transmembrane region" description="Helical" evidence="7">
    <location>
        <begin position="259"/>
        <end position="278"/>
    </location>
</feature>
<dbReference type="InterPro" id="IPR013057">
    <property type="entry name" value="AA_transpt_TM"/>
</dbReference>
<evidence type="ECO:0000256" key="3">
    <source>
        <dbReference type="ARBA" id="ARBA00022692"/>
    </source>
</evidence>
<name>A0A9W9JEG9_9EURO</name>
<dbReference type="RefSeq" id="XP_058305997.1">
    <property type="nucleotide sequence ID" value="XM_058456009.1"/>
</dbReference>
<evidence type="ECO:0000259" key="8">
    <source>
        <dbReference type="Pfam" id="PF01490"/>
    </source>
</evidence>
<evidence type="ECO:0000313" key="10">
    <source>
        <dbReference type="Proteomes" id="UP001150904"/>
    </source>
</evidence>
<dbReference type="PANTHER" id="PTHR22950">
    <property type="entry name" value="AMINO ACID TRANSPORTER"/>
    <property type="match status" value="1"/>
</dbReference>
<feature type="transmembrane region" description="Helical" evidence="7">
    <location>
        <begin position="545"/>
        <end position="567"/>
    </location>
</feature>
<gene>
    <name evidence="9" type="ORF">N7498_008947</name>
</gene>
<feature type="transmembrane region" description="Helical" evidence="7">
    <location>
        <begin position="511"/>
        <end position="533"/>
    </location>
</feature>
<reference evidence="9" key="1">
    <citation type="submission" date="2022-12" db="EMBL/GenBank/DDBJ databases">
        <authorList>
            <person name="Petersen C."/>
        </authorList>
    </citation>
    <scope>NUCLEOTIDE SEQUENCE</scope>
    <source>
        <strain evidence="9">IBT 15544</strain>
    </source>
</reference>
<organism evidence="9 10">
    <name type="scientific">Penicillium cinerascens</name>
    <dbReference type="NCBI Taxonomy" id="70096"/>
    <lineage>
        <taxon>Eukaryota</taxon>
        <taxon>Fungi</taxon>
        <taxon>Dikarya</taxon>
        <taxon>Ascomycota</taxon>
        <taxon>Pezizomycotina</taxon>
        <taxon>Eurotiomycetes</taxon>
        <taxon>Eurotiomycetidae</taxon>
        <taxon>Eurotiales</taxon>
        <taxon>Aspergillaceae</taxon>
        <taxon>Penicillium</taxon>
    </lineage>
</organism>
<evidence type="ECO:0000256" key="4">
    <source>
        <dbReference type="ARBA" id="ARBA00022989"/>
    </source>
</evidence>
<dbReference type="Pfam" id="PF01490">
    <property type="entry name" value="Aa_trans"/>
    <property type="match status" value="1"/>
</dbReference>
<protein>
    <recommendedName>
        <fullName evidence="8">Amino acid transporter transmembrane domain-containing protein</fullName>
    </recommendedName>
</protein>
<feature type="transmembrane region" description="Helical" evidence="7">
    <location>
        <begin position="487"/>
        <end position="505"/>
    </location>
</feature>
<dbReference type="GeneID" id="83183310"/>
<keyword evidence="4 7" id="KW-1133">Transmembrane helix</keyword>
<feature type="region of interest" description="Disordered" evidence="6">
    <location>
        <begin position="26"/>
        <end position="49"/>
    </location>
</feature>
<evidence type="ECO:0000256" key="2">
    <source>
        <dbReference type="ARBA" id="ARBA00008066"/>
    </source>
</evidence>
<keyword evidence="3 7" id="KW-0812">Transmembrane</keyword>
<feature type="transmembrane region" description="Helical" evidence="7">
    <location>
        <begin position="322"/>
        <end position="343"/>
    </location>
</feature>
<dbReference type="GO" id="GO:0005302">
    <property type="term" value="F:L-tyrosine transmembrane transporter activity"/>
    <property type="evidence" value="ECO:0007669"/>
    <property type="project" value="TreeGrafter"/>
</dbReference>
<evidence type="ECO:0000256" key="6">
    <source>
        <dbReference type="SAM" id="MobiDB-lite"/>
    </source>
</evidence>
<dbReference type="GO" id="GO:0005774">
    <property type="term" value="C:vacuolar membrane"/>
    <property type="evidence" value="ECO:0007669"/>
    <property type="project" value="TreeGrafter"/>
</dbReference>
<feature type="transmembrane region" description="Helical" evidence="7">
    <location>
        <begin position="441"/>
        <end position="466"/>
    </location>
</feature>
<dbReference type="Proteomes" id="UP001150904">
    <property type="component" value="Unassembled WGS sequence"/>
</dbReference>
<evidence type="ECO:0000256" key="1">
    <source>
        <dbReference type="ARBA" id="ARBA00004141"/>
    </source>
</evidence>
<proteinExistence type="inferred from homology"/>
<reference evidence="9" key="2">
    <citation type="journal article" date="2023" name="IMA Fungus">
        <title>Comparative genomic study of the Penicillium genus elucidates a diverse pangenome and 15 lateral gene transfer events.</title>
        <authorList>
            <person name="Petersen C."/>
            <person name="Sorensen T."/>
            <person name="Nielsen M.R."/>
            <person name="Sondergaard T.E."/>
            <person name="Sorensen J.L."/>
            <person name="Fitzpatrick D.A."/>
            <person name="Frisvad J.C."/>
            <person name="Nielsen K.L."/>
        </authorList>
    </citation>
    <scope>NUCLEOTIDE SEQUENCE</scope>
    <source>
        <strain evidence="9">IBT 15544</strain>
    </source>
</reference>
<feature type="transmembrane region" description="Helical" evidence="7">
    <location>
        <begin position="398"/>
        <end position="421"/>
    </location>
</feature>
<dbReference type="PANTHER" id="PTHR22950:SF332">
    <property type="entry name" value="AMINO ACID TRANSPORTER (EUROFUNG)"/>
    <property type="match status" value="1"/>
</dbReference>
<feature type="transmembrane region" description="Helical" evidence="7">
    <location>
        <begin position="298"/>
        <end position="315"/>
    </location>
</feature>
<evidence type="ECO:0000313" key="9">
    <source>
        <dbReference type="EMBL" id="KAJ5195509.1"/>
    </source>
</evidence>
<accession>A0A9W9JEG9</accession>
<feature type="region of interest" description="Disordered" evidence="6">
    <location>
        <begin position="143"/>
        <end position="180"/>
    </location>
</feature>
<feature type="compositionally biased region" description="Acidic residues" evidence="6">
    <location>
        <begin position="143"/>
        <end position="152"/>
    </location>
</feature>
<comment type="subcellular location">
    <subcellularLocation>
        <location evidence="1">Membrane</location>
        <topology evidence="1">Multi-pass membrane protein</topology>
    </subcellularLocation>
</comment>
<keyword evidence="5 7" id="KW-0472">Membrane</keyword>
<dbReference type="AlphaFoldDB" id="A0A9W9JEG9"/>
<keyword evidence="10" id="KW-1185">Reference proteome</keyword>